<name>A0ACB9S2B9_9MYRT</name>
<comment type="caution">
    <text evidence="1">The sequence shown here is derived from an EMBL/GenBank/DDBJ whole genome shotgun (WGS) entry which is preliminary data.</text>
</comment>
<protein>
    <submittedName>
        <fullName evidence="1">Uncharacterized protein</fullName>
    </submittedName>
</protein>
<organism evidence="1 2">
    <name type="scientific">Melastoma candidum</name>
    <dbReference type="NCBI Taxonomy" id="119954"/>
    <lineage>
        <taxon>Eukaryota</taxon>
        <taxon>Viridiplantae</taxon>
        <taxon>Streptophyta</taxon>
        <taxon>Embryophyta</taxon>
        <taxon>Tracheophyta</taxon>
        <taxon>Spermatophyta</taxon>
        <taxon>Magnoliopsida</taxon>
        <taxon>eudicotyledons</taxon>
        <taxon>Gunneridae</taxon>
        <taxon>Pentapetalae</taxon>
        <taxon>rosids</taxon>
        <taxon>malvids</taxon>
        <taxon>Myrtales</taxon>
        <taxon>Melastomataceae</taxon>
        <taxon>Melastomatoideae</taxon>
        <taxon>Melastomateae</taxon>
        <taxon>Melastoma</taxon>
    </lineage>
</organism>
<evidence type="ECO:0000313" key="1">
    <source>
        <dbReference type="EMBL" id="KAI4382297.1"/>
    </source>
</evidence>
<gene>
    <name evidence="1" type="ORF">MLD38_008277</name>
</gene>
<evidence type="ECO:0000313" key="2">
    <source>
        <dbReference type="Proteomes" id="UP001057402"/>
    </source>
</evidence>
<proteinExistence type="predicted"/>
<dbReference type="EMBL" id="CM042882">
    <property type="protein sequence ID" value="KAI4382297.1"/>
    <property type="molecule type" value="Genomic_DNA"/>
</dbReference>
<dbReference type="Proteomes" id="UP001057402">
    <property type="component" value="Chromosome 3"/>
</dbReference>
<sequence length="427" mass="46949">MNLDPNSNCFPNSIHHDFQIQTHRQHLDHHQGFTPPSSLEVPAPSMAASNSCTSLLYCVSLLKDRVSQVQNLLAALTERDLTPSHEPAAPPSLAAATMGSLIQEISGIATSMTFYCQQLNHLSQACTGTGASSPTATNNNHGHCIDGNGPNNWDGQHGLCDDTVNNLYVANFSIDASAGKSRAVLKTSNPDRVNKSQPRVGLSHLGHAAEASNEVEGKNIGGFEIIELDAADLLAKYTHFCQICGKGFKRDANLRMHMRAHGDEYKSSAALSKPTEVLDVNAMFGTTSSSIERKKYSCPQEGCRWNKNHPKFQPLKSMICAKNHYKRSHCPKMYICKRCSGKHFSVLSDLRTHEKHCGESKWKCSCGTTFSRKDKLMSHVKLFVGHAPVVSDSGIRRTVPAMRIGEAYDGYEYNMARAYPSFLIKPN</sequence>
<accession>A0ACB9S2B9</accession>
<keyword evidence="2" id="KW-1185">Reference proteome</keyword>
<reference evidence="2" key="1">
    <citation type="journal article" date="2023" name="Front. Plant Sci.">
        <title>Chromosomal-level genome assembly of Melastoma candidum provides insights into trichome evolution.</title>
        <authorList>
            <person name="Zhong Y."/>
            <person name="Wu W."/>
            <person name="Sun C."/>
            <person name="Zou P."/>
            <person name="Liu Y."/>
            <person name="Dai S."/>
            <person name="Zhou R."/>
        </authorList>
    </citation>
    <scope>NUCLEOTIDE SEQUENCE [LARGE SCALE GENOMIC DNA]</scope>
</reference>